<dbReference type="KEGG" id="acan:ACA1_174200"/>
<dbReference type="EMBL" id="KB007811">
    <property type="protein sequence ID" value="ELR24760.1"/>
    <property type="molecule type" value="Genomic_DNA"/>
</dbReference>
<dbReference type="OMA" id="ELTCARY"/>
<dbReference type="PROSITE" id="PS00512">
    <property type="entry name" value="ALPHA_GALACTOSIDASE"/>
    <property type="match status" value="1"/>
</dbReference>
<evidence type="ECO:0000256" key="12">
    <source>
        <dbReference type="ARBA" id="ARBA00023326"/>
    </source>
</evidence>
<evidence type="ECO:0000256" key="4">
    <source>
        <dbReference type="ARBA" id="ARBA00012755"/>
    </source>
</evidence>
<dbReference type="RefSeq" id="XP_004356660.1">
    <property type="nucleotide sequence ID" value="XM_004356607.1"/>
</dbReference>
<dbReference type="SUPFAM" id="SSF51011">
    <property type="entry name" value="Glycosyl hydrolase domain"/>
    <property type="match status" value="1"/>
</dbReference>
<keyword evidence="7 13" id="KW-0378">Hydrolase</keyword>
<dbReference type="EC" id="3.2.1.22" evidence="4 13"/>
<dbReference type="CDD" id="cd14792">
    <property type="entry name" value="GH27"/>
    <property type="match status" value="1"/>
</dbReference>
<sequence>MLPAFFLLAVACSACYALDNGVALTPPMGWSTWNTLACDYDEGDLREIADIMVKTGLTKLGYVYFNIDDCWEDGRDANGRLRYNATQFPSGMHGWGQHLHSLGMKFGIYTSSGQYTCSGFEGSWGHEFEDAQTFADWEVDFMKLDCCNTSVEMKNVSYPKWSKALNATGRPIVYSCDTDELIGIFPWTNEERPWDWAPPVCNMWRTWKDIKPYWWSWTMNLAFNIETWDLLDLSTIAKPGAFNDPDMLEVGVGEMTYEESKSHFSLWAMMAAPLILGNDLRHMTTETLDIITNAEVIAIDQDPLGRQGRRVLQGIDSDIYAKPLVGGAIAVALWNKVDYPVDITLNWSDLGFAPAKTMALRDLWAHRDLGPHTQSYTAKAVAPTGVVVLKLSPVPGQPPLHHLLLST</sequence>
<evidence type="ECO:0000256" key="14">
    <source>
        <dbReference type="SAM" id="SignalP"/>
    </source>
</evidence>
<dbReference type="SUPFAM" id="SSF51445">
    <property type="entry name" value="(Trans)glycosidases"/>
    <property type="match status" value="1"/>
</dbReference>
<name>L8HHU7_ACACF</name>
<dbReference type="FunFam" id="3.20.20.70:FF:000197">
    <property type="entry name" value="Alpha-galactosidase"/>
    <property type="match status" value="1"/>
</dbReference>
<dbReference type="Gene3D" id="2.60.40.1180">
    <property type="entry name" value="Golgi alpha-mannosidase II"/>
    <property type="match status" value="1"/>
</dbReference>
<dbReference type="Pfam" id="PF17801">
    <property type="entry name" value="Melibiase_C"/>
    <property type="match status" value="1"/>
</dbReference>
<evidence type="ECO:0000256" key="9">
    <source>
        <dbReference type="ARBA" id="ARBA00023180"/>
    </source>
</evidence>
<accession>L8HHU7</accession>
<dbReference type="STRING" id="1257118.L8HHU7"/>
<keyword evidence="6 14" id="KW-0732">Signal</keyword>
<dbReference type="Gene3D" id="3.20.20.70">
    <property type="entry name" value="Aldolase class I"/>
    <property type="match status" value="1"/>
</dbReference>
<reference evidence="16 17" key="1">
    <citation type="journal article" date="2013" name="Genome Biol.">
        <title>Genome of Acanthamoeba castellanii highlights extensive lateral gene transfer and early evolution of tyrosine kinase signaling.</title>
        <authorList>
            <person name="Clarke M."/>
            <person name="Lohan A.J."/>
            <person name="Liu B."/>
            <person name="Lagkouvardos I."/>
            <person name="Roy S."/>
            <person name="Zafar N."/>
            <person name="Bertelli C."/>
            <person name="Schilde C."/>
            <person name="Kianianmomeni A."/>
            <person name="Burglin T.R."/>
            <person name="Frech C."/>
            <person name="Turcotte B."/>
            <person name="Kopec K.O."/>
            <person name="Synnott J.M."/>
            <person name="Choo C."/>
            <person name="Paponov I."/>
            <person name="Finkler A."/>
            <person name="Soon Heng Tan C."/>
            <person name="Hutchins A.P."/>
            <person name="Weinmeier T."/>
            <person name="Rattei T."/>
            <person name="Chu J.S."/>
            <person name="Gimenez G."/>
            <person name="Irimia M."/>
            <person name="Rigden D.J."/>
            <person name="Fitzpatrick D.A."/>
            <person name="Lorenzo-Morales J."/>
            <person name="Bateman A."/>
            <person name="Chiu C.H."/>
            <person name="Tang P."/>
            <person name="Hegemann P."/>
            <person name="Fromm H."/>
            <person name="Raoult D."/>
            <person name="Greub G."/>
            <person name="Miranda-Saavedra D."/>
            <person name="Chen N."/>
            <person name="Nash P."/>
            <person name="Ginger M.L."/>
            <person name="Horn M."/>
            <person name="Schaap P."/>
            <person name="Caler L."/>
            <person name="Loftus B."/>
        </authorList>
    </citation>
    <scope>NUCLEOTIDE SEQUENCE [LARGE SCALE GENOMIC DNA]</scope>
    <source>
        <strain evidence="16 17">Neff</strain>
    </source>
</reference>
<dbReference type="FunFam" id="2.60.40.1180:FF:000008">
    <property type="entry name" value="Alpha-galactosidase"/>
    <property type="match status" value="1"/>
</dbReference>
<dbReference type="GO" id="GO:0000272">
    <property type="term" value="P:polysaccharide catabolic process"/>
    <property type="evidence" value="ECO:0007669"/>
    <property type="project" value="UniProtKB-KW"/>
</dbReference>
<evidence type="ECO:0000256" key="1">
    <source>
        <dbReference type="ARBA" id="ARBA00001255"/>
    </source>
</evidence>
<keyword evidence="11 13" id="KW-0326">Glycosidase</keyword>
<dbReference type="PANTHER" id="PTHR11452">
    <property type="entry name" value="ALPHA-GALACTOSIDASE/ALPHA-N-ACETYLGALACTOSAMINIDASE"/>
    <property type="match status" value="1"/>
</dbReference>
<feature type="chain" id="PRO_5003990759" description="Alpha-galactosidase" evidence="14">
    <location>
        <begin position="18"/>
        <end position="407"/>
    </location>
</feature>
<evidence type="ECO:0000256" key="3">
    <source>
        <dbReference type="ARBA" id="ARBA00009743"/>
    </source>
</evidence>
<dbReference type="PRINTS" id="PR00740">
    <property type="entry name" value="GLHYDRLASE27"/>
</dbReference>
<keyword evidence="10" id="KW-0119">Carbohydrate metabolism</keyword>
<dbReference type="InterPro" id="IPR013780">
    <property type="entry name" value="Glyco_hydro_b"/>
</dbReference>
<evidence type="ECO:0000259" key="15">
    <source>
        <dbReference type="Pfam" id="PF17801"/>
    </source>
</evidence>
<feature type="domain" description="Alpha galactosidase C-terminal" evidence="15">
    <location>
        <begin position="316"/>
        <end position="391"/>
    </location>
</feature>
<evidence type="ECO:0000256" key="6">
    <source>
        <dbReference type="ARBA" id="ARBA00022729"/>
    </source>
</evidence>
<evidence type="ECO:0000313" key="16">
    <source>
        <dbReference type="EMBL" id="ELR24760.1"/>
    </source>
</evidence>
<comment type="catalytic activity">
    <reaction evidence="1 13">
        <text>Hydrolysis of terminal, non-reducing alpha-D-galactose residues in alpha-D-galactosides, including galactose oligosaccharides, galactomannans and galactolipids.</text>
        <dbReference type="EC" id="3.2.1.22"/>
    </reaction>
</comment>
<evidence type="ECO:0000256" key="7">
    <source>
        <dbReference type="ARBA" id="ARBA00022801"/>
    </source>
</evidence>
<evidence type="ECO:0000256" key="13">
    <source>
        <dbReference type="RuleBase" id="RU361168"/>
    </source>
</evidence>
<dbReference type="VEuPathDB" id="AmoebaDB:ACA1_174200"/>
<keyword evidence="9" id="KW-0325">Glycoprotein</keyword>
<evidence type="ECO:0000256" key="5">
    <source>
        <dbReference type="ARBA" id="ARBA00022525"/>
    </source>
</evidence>
<dbReference type="Pfam" id="PF16499">
    <property type="entry name" value="Melibiase_2"/>
    <property type="match status" value="1"/>
</dbReference>
<protein>
    <recommendedName>
        <fullName evidence="4 13">Alpha-galactosidase</fullName>
        <ecNumber evidence="4 13">3.2.1.22</ecNumber>
    </recommendedName>
    <alternativeName>
        <fullName evidence="13">Melibiase</fullName>
    </alternativeName>
</protein>
<evidence type="ECO:0000256" key="11">
    <source>
        <dbReference type="ARBA" id="ARBA00023295"/>
    </source>
</evidence>
<dbReference type="InterPro" id="IPR013785">
    <property type="entry name" value="Aldolase_TIM"/>
</dbReference>
<keyword evidence="8 13" id="KW-1015">Disulfide bond</keyword>
<dbReference type="GO" id="GO:0004557">
    <property type="term" value="F:alpha-galactosidase activity"/>
    <property type="evidence" value="ECO:0007669"/>
    <property type="project" value="UniProtKB-EC"/>
</dbReference>
<keyword evidence="17" id="KW-1185">Reference proteome</keyword>
<dbReference type="Proteomes" id="UP000011083">
    <property type="component" value="Unassembled WGS sequence"/>
</dbReference>
<proteinExistence type="inferred from homology"/>
<dbReference type="OrthoDB" id="5795902at2759"/>
<comment type="subcellular location">
    <subcellularLocation>
        <location evidence="2">Secreted</location>
    </subcellularLocation>
</comment>
<dbReference type="GeneID" id="14925787"/>
<keyword evidence="5" id="KW-0964">Secreted</keyword>
<evidence type="ECO:0000313" key="17">
    <source>
        <dbReference type="Proteomes" id="UP000011083"/>
    </source>
</evidence>
<dbReference type="GO" id="GO:0005576">
    <property type="term" value="C:extracellular region"/>
    <property type="evidence" value="ECO:0007669"/>
    <property type="project" value="UniProtKB-SubCell"/>
</dbReference>
<gene>
    <name evidence="16" type="ORF">ACA1_174200</name>
</gene>
<evidence type="ECO:0000256" key="2">
    <source>
        <dbReference type="ARBA" id="ARBA00004613"/>
    </source>
</evidence>
<feature type="signal peptide" evidence="14">
    <location>
        <begin position="1"/>
        <end position="17"/>
    </location>
</feature>
<evidence type="ECO:0000256" key="10">
    <source>
        <dbReference type="ARBA" id="ARBA00023277"/>
    </source>
</evidence>
<dbReference type="InterPro" id="IPR017853">
    <property type="entry name" value="GH"/>
</dbReference>
<organism evidence="16 17">
    <name type="scientific">Acanthamoeba castellanii (strain ATCC 30010 / Neff)</name>
    <dbReference type="NCBI Taxonomy" id="1257118"/>
    <lineage>
        <taxon>Eukaryota</taxon>
        <taxon>Amoebozoa</taxon>
        <taxon>Discosea</taxon>
        <taxon>Longamoebia</taxon>
        <taxon>Centramoebida</taxon>
        <taxon>Acanthamoebidae</taxon>
        <taxon>Acanthamoeba</taxon>
    </lineage>
</organism>
<dbReference type="InterPro" id="IPR000111">
    <property type="entry name" value="Glyco_hydro_27/36_CS"/>
</dbReference>
<dbReference type="PANTHER" id="PTHR11452:SF75">
    <property type="entry name" value="ALPHA-GALACTOSIDASE MEL1"/>
    <property type="match status" value="1"/>
</dbReference>
<dbReference type="InterPro" id="IPR002241">
    <property type="entry name" value="Glyco_hydro_27"/>
</dbReference>
<comment type="similarity">
    <text evidence="3 13">Belongs to the glycosyl hydrolase 27 family.</text>
</comment>
<keyword evidence="12" id="KW-0624">Polysaccharide degradation</keyword>
<dbReference type="AlphaFoldDB" id="L8HHU7"/>
<dbReference type="InterPro" id="IPR041233">
    <property type="entry name" value="Melibiase_C"/>
</dbReference>
<evidence type="ECO:0000256" key="8">
    <source>
        <dbReference type="ARBA" id="ARBA00023157"/>
    </source>
</evidence>